<dbReference type="AlphaFoldDB" id="A0A3M7M1Q8"/>
<accession>A0A3M7M1Q8</accession>
<name>A0A3M7M1Q8_9PLEO</name>
<reference evidence="2 3" key="1">
    <citation type="journal article" date="2014" name="PLoS ONE">
        <title>De novo Genome Assembly of the Fungal Plant Pathogen Pyrenophora semeniperda.</title>
        <authorList>
            <person name="Soliai M.M."/>
            <person name="Meyer S.E."/>
            <person name="Udall J.A."/>
            <person name="Elzinga D.E."/>
            <person name="Hermansen R.A."/>
            <person name="Bodily P.M."/>
            <person name="Hart A.A."/>
            <person name="Coleman C.E."/>
        </authorList>
    </citation>
    <scope>NUCLEOTIDE SEQUENCE [LARGE SCALE GENOMIC DNA]</scope>
    <source>
        <strain evidence="2 3">CCB06</strain>
        <tissue evidence="2">Mycelium</tissue>
    </source>
</reference>
<evidence type="ECO:0000313" key="3">
    <source>
        <dbReference type="Proteomes" id="UP000265663"/>
    </source>
</evidence>
<evidence type="ECO:0000313" key="2">
    <source>
        <dbReference type="EMBL" id="RMZ68437.1"/>
    </source>
</evidence>
<dbReference type="EMBL" id="KE747816">
    <property type="protein sequence ID" value="RMZ68437.1"/>
    <property type="molecule type" value="Genomic_DNA"/>
</dbReference>
<gene>
    <name evidence="2" type="ORF">GMOD_00008139</name>
</gene>
<keyword evidence="3" id="KW-1185">Reference proteome</keyword>
<sequence length="612" mass="68337">MATKDIWVRRFKRDSGDDEDSIATDEFKKENFTDYYGQFLQQETNSTISTFDQLVTIFWNQTDVKLDTYAIADGAFVDQKNVAGDWFQPHLRFISVVTPKSASALWRLYIVGPGQVKSTEGFLQVASWDGSVFRFYAIETLTIPGNPRAWVYQGNSFDAFTDNSAYDTAYLGPFNGHVNGALIMKERTTLPVLSGASVRDAHNFQDIVEDSIRNWYGTRLSADFVDPKTQGPKASPDNVQRWMAHLLLTTTVNFATSTFNGTTYTADMNLFFNSELLLSGTDFGIMPDLTSFDFTFDYGMYKLARNRLRLCLLQEVRKDSPVPPPGVPSVSLVKGTLGGGKETASADITEFVEVLPNNEGVPFVTLQTAFEDAQGVAKLYSLGGLGDGFPQCLVSDKAIRTILMLDFWNPVYSWRRGVLMDYVPSQTAFVDGTYDLEKKWIAAIGASSYATQEDSPECQFLALYNGDDDVSKYQTRITNYLTAVCAKLSDPDGLYEYLCLAEAKRRIYRPLPLDEFGVQLPYALNLPVDWAKIEMQEDGTTTPIPPRGMDFFQLWIDSLAGFDPKVIPASKSTKSKVAMSGARASKCPTMRQRKPKRDQCPVSSLVGKYPNS</sequence>
<evidence type="ECO:0000256" key="1">
    <source>
        <dbReference type="SAM" id="MobiDB-lite"/>
    </source>
</evidence>
<protein>
    <submittedName>
        <fullName evidence="2">Histidine acid phosphatase</fullName>
    </submittedName>
</protein>
<proteinExistence type="predicted"/>
<dbReference type="OrthoDB" id="3942365at2759"/>
<feature type="region of interest" description="Disordered" evidence="1">
    <location>
        <begin position="573"/>
        <end position="612"/>
    </location>
</feature>
<dbReference type="Proteomes" id="UP000265663">
    <property type="component" value="Unassembled WGS sequence"/>
</dbReference>
<organism evidence="2 3">
    <name type="scientific">Pyrenophora seminiperda CCB06</name>
    <dbReference type="NCBI Taxonomy" id="1302712"/>
    <lineage>
        <taxon>Eukaryota</taxon>
        <taxon>Fungi</taxon>
        <taxon>Dikarya</taxon>
        <taxon>Ascomycota</taxon>
        <taxon>Pezizomycotina</taxon>
        <taxon>Dothideomycetes</taxon>
        <taxon>Pleosporomycetidae</taxon>
        <taxon>Pleosporales</taxon>
        <taxon>Pleosporineae</taxon>
        <taxon>Pleosporaceae</taxon>
        <taxon>Pyrenophora</taxon>
    </lineage>
</organism>